<protein>
    <submittedName>
        <fullName evidence="2">Uncharacterized protein</fullName>
    </submittedName>
</protein>
<proteinExistence type="predicted"/>
<reference evidence="2" key="1">
    <citation type="journal article" date="2022" name="bioRxiv">
        <title>Sequencing and chromosome-scale assembly of the giantPleurodeles waltlgenome.</title>
        <authorList>
            <person name="Brown T."/>
            <person name="Elewa A."/>
            <person name="Iarovenko S."/>
            <person name="Subramanian E."/>
            <person name="Araus A.J."/>
            <person name="Petzold A."/>
            <person name="Susuki M."/>
            <person name="Suzuki K.-i.T."/>
            <person name="Hayashi T."/>
            <person name="Toyoda A."/>
            <person name="Oliveira C."/>
            <person name="Osipova E."/>
            <person name="Leigh N.D."/>
            <person name="Simon A."/>
            <person name="Yun M.H."/>
        </authorList>
    </citation>
    <scope>NUCLEOTIDE SEQUENCE</scope>
    <source>
        <strain evidence="2">20211129_DDA</strain>
        <tissue evidence="2">Liver</tissue>
    </source>
</reference>
<feature type="compositionally biased region" description="Basic residues" evidence="1">
    <location>
        <begin position="97"/>
        <end position="110"/>
    </location>
</feature>
<keyword evidence="3" id="KW-1185">Reference proteome</keyword>
<feature type="region of interest" description="Disordered" evidence="1">
    <location>
        <begin position="61"/>
        <end position="80"/>
    </location>
</feature>
<dbReference type="Proteomes" id="UP001066276">
    <property type="component" value="Chromosome 3_2"/>
</dbReference>
<accession>A0AAV7TMH1</accession>
<comment type="caution">
    <text evidence="2">The sequence shown here is derived from an EMBL/GenBank/DDBJ whole genome shotgun (WGS) entry which is preliminary data.</text>
</comment>
<evidence type="ECO:0000256" key="1">
    <source>
        <dbReference type="SAM" id="MobiDB-lite"/>
    </source>
</evidence>
<feature type="region of interest" description="Disordered" evidence="1">
    <location>
        <begin position="87"/>
        <end position="110"/>
    </location>
</feature>
<feature type="region of interest" description="Disordered" evidence="1">
    <location>
        <begin position="1"/>
        <end position="46"/>
    </location>
</feature>
<dbReference type="AlphaFoldDB" id="A0AAV7TMH1"/>
<evidence type="ECO:0000313" key="2">
    <source>
        <dbReference type="EMBL" id="KAJ1176897.1"/>
    </source>
</evidence>
<evidence type="ECO:0000313" key="3">
    <source>
        <dbReference type="Proteomes" id="UP001066276"/>
    </source>
</evidence>
<sequence length="110" mass="12106">MKKAIRNGPRVPPAPRLIQTKWQPGSSRLGETETRSLGRGQSEPEPLQGLMKRIGAALLSQAPRGMGMPPVGEAPAELGRRRAPCRRWGSVSPRLPSWRRRGHRTRCGAP</sequence>
<dbReference type="EMBL" id="JANPWB010000006">
    <property type="protein sequence ID" value="KAJ1176897.1"/>
    <property type="molecule type" value="Genomic_DNA"/>
</dbReference>
<name>A0AAV7TMH1_PLEWA</name>
<gene>
    <name evidence="2" type="ORF">NDU88_002164</name>
</gene>
<organism evidence="2 3">
    <name type="scientific">Pleurodeles waltl</name>
    <name type="common">Iberian ribbed newt</name>
    <dbReference type="NCBI Taxonomy" id="8319"/>
    <lineage>
        <taxon>Eukaryota</taxon>
        <taxon>Metazoa</taxon>
        <taxon>Chordata</taxon>
        <taxon>Craniata</taxon>
        <taxon>Vertebrata</taxon>
        <taxon>Euteleostomi</taxon>
        <taxon>Amphibia</taxon>
        <taxon>Batrachia</taxon>
        <taxon>Caudata</taxon>
        <taxon>Salamandroidea</taxon>
        <taxon>Salamandridae</taxon>
        <taxon>Pleurodelinae</taxon>
        <taxon>Pleurodeles</taxon>
    </lineage>
</organism>